<sequence>MAATIQTNAKTNTKNYQNFSYFLGGIDVTQQNLDQFTPYIQGVSRIFLYTAPIFMAKQYPNETKNFRSLIETGYTRIDGIADISVDFVDFEGGFNGDKFSNVSQARDDTDTLTISLYEQTGSPVREYIETWVTGTRDIRSGIAHYHGALVDHSNVVRYGEKYHTAEFIYETLDPTAQELEYACMFAHAFPTKVPKSHLNFEKGNRDNVSMDLDFRVKKYESPAINKVGQYYLDASRIEYNYLKFSPNITKADVTAVAQQYATGNSNGI</sequence>
<dbReference type="InterPro" id="IPR057119">
    <property type="entry name" value="Phage_TTP_14"/>
</dbReference>
<accession>A0A8S5P2E0</accession>
<reference evidence="1" key="1">
    <citation type="journal article" date="2021" name="Proc. Natl. Acad. Sci. U.S.A.">
        <title>A Catalog of Tens of Thousands of Viruses from Human Metagenomes Reveals Hidden Associations with Chronic Diseases.</title>
        <authorList>
            <person name="Tisza M.J."/>
            <person name="Buck C.B."/>
        </authorList>
    </citation>
    <scope>NUCLEOTIDE SEQUENCE</scope>
    <source>
        <strain evidence="1">Ctrf010</strain>
    </source>
</reference>
<dbReference type="Pfam" id="PF23806">
    <property type="entry name" value="Phage_TTP_14"/>
    <property type="match status" value="1"/>
</dbReference>
<proteinExistence type="predicted"/>
<name>A0A8S5P2E0_9CAUD</name>
<organism evidence="1">
    <name type="scientific">Myoviridae sp. ctrf010</name>
    <dbReference type="NCBI Taxonomy" id="2825182"/>
    <lineage>
        <taxon>Viruses</taxon>
        <taxon>Duplodnaviria</taxon>
        <taxon>Heunggongvirae</taxon>
        <taxon>Uroviricota</taxon>
        <taxon>Caudoviricetes</taxon>
    </lineage>
</organism>
<protein>
    <submittedName>
        <fullName evidence="1">Uncharacterized protein</fullName>
    </submittedName>
</protein>
<evidence type="ECO:0000313" key="1">
    <source>
        <dbReference type="EMBL" id="DAE00585.1"/>
    </source>
</evidence>
<dbReference type="EMBL" id="BK015305">
    <property type="protein sequence ID" value="DAE00585.1"/>
    <property type="molecule type" value="Genomic_DNA"/>
</dbReference>